<feature type="transmembrane region" description="Helical" evidence="1">
    <location>
        <begin position="104"/>
        <end position="125"/>
    </location>
</feature>
<keyword evidence="1" id="KW-0812">Transmembrane</keyword>
<feature type="transmembrane region" description="Helical" evidence="1">
    <location>
        <begin position="155"/>
        <end position="176"/>
    </location>
</feature>
<feature type="transmembrane region" description="Helical" evidence="1">
    <location>
        <begin position="275"/>
        <end position="296"/>
    </location>
</feature>
<dbReference type="PANTHER" id="PTHR12715">
    <property type="entry name" value="TRANSPORTER, DRUG/METABOLITE EXPORTER FAMILY"/>
    <property type="match status" value="1"/>
</dbReference>
<dbReference type="GO" id="GO:0016020">
    <property type="term" value="C:membrane"/>
    <property type="evidence" value="ECO:0007669"/>
    <property type="project" value="InterPro"/>
</dbReference>
<proteinExistence type="predicted"/>
<dbReference type="PANTHER" id="PTHR12715:SF4">
    <property type="entry name" value="EAMA DOMAIN-CONTAINING PROTEIN"/>
    <property type="match status" value="1"/>
</dbReference>
<evidence type="ECO:0000313" key="3">
    <source>
        <dbReference type="EMBL" id="QEA03924.1"/>
    </source>
</evidence>
<keyword evidence="1" id="KW-0472">Membrane</keyword>
<organism evidence="3">
    <name type="scientific">uncultured organism</name>
    <dbReference type="NCBI Taxonomy" id="155900"/>
    <lineage>
        <taxon>unclassified sequences</taxon>
        <taxon>environmental samples</taxon>
    </lineage>
</organism>
<protein>
    <submittedName>
        <fullName evidence="3">Putative cystine transporter YijE</fullName>
    </submittedName>
</protein>
<feature type="transmembrane region" description="Helical" evidence="1">
    <location>
        <begin position="74"/>
        <end position="92"/>
    </location>
</feature>
<dbReference type="Gene3D" id="1.10.3730.20">
    <property type="match status" value="1"/>
</dbReference>
<dbReference type="SUPFAM" id="SSF103481">
    <property type="entry name" value="Multidrug resistance efflux transporter EmrE"/>
    <property type="match status" value="2"/>
</dbReference>
<dbReference type="InterPro" id="IPR000620">
    <property type="entry name" value="EamA_dom"/>
</dbReference>
<feature type="transmembrane region" description="Helical" evidence="1">
    <location>
        <begin position="188"/>
        <end position="208"/>
    </location>
</feature>
<feature type="transmembrane region" description="Helical" evidence="1">
    <location>
        <begin position="220"/>
        <end position="241"/>
    </location>
</feature>
<accession>A0A5B8R8Y3</accession>
<evidence type="ECO:0000259" key="2">
    <source>
        <dbReference type="Pfam" id="PF00892"/>
    </source>
</evidence>
<evidence type="ECO:0000256" key="1">
    <source>
        <dbReference type="SAM" id="Phobius"/>
    </source>
</evidence>
<dbReference type="InterPro" id="IPR052756">
    <property type="entry name" value="Alkyne_AA_exporter"/>
</dbReference>
<dbReference type="EMBL" id="MN079077">
    <property type="protein sequence ID" value="QEA03924.1"/>
    <property type="molecule type" value="Genomic_DNA"/>
</dbReference>
<feature type="transmembrane region" description="Helical" evidence="1">
    <location>
        <begin position="253"/>
        <end position="269"/>
    </location>
</feature>
<reference evidence="3" key="1">
    <citation type="submission" date="2019-06" db="EMBL/GenBank/DDBJ databases">
        <authorList>
            <person name="Murdoch R.W."/>
            <person name="Fathepure B."/>
        </authorList>
    </citation>
    <scope>NUCLEOTIDE SEQUENCE</scope>
</reference>
<dbReference type="AlphaFoldDB" id="A0A5B8R8Y3"/>
<feature type="domain" description="EamA" evidence="2">
    <location>
        <begin position="158"/>
        <end position="292"/>
    </location>
</feature>
<feature type="transmembrane region" description="Helical" evidence="1">
    <location>
        <begin position="45"/>
        <end position="62"/>
    </location>
</feature>
<name>A0A5B8R8Y3_9ZZZZ</name>
<gene>
    <name evidence="3" type="primary">yijE</name>
    <name evidence="3" type="ORF">KBTEX_00225</name>
</gene>
<sequence length="300" mass="31059">MSAAADETGRSRAVALLALCATAVFWASAFPAAKATLAYYTPMETVFLRLSVAGLCFALVLVPRGRARPADWRLLPRIAVLGLIGVFGYQSLLAAGQTTITASAAGLVITAVPVCTALLAALVAGERLRPPAWAGLALGALGVTVITLNEGLDLGSVRGVGLIILAAGVTAVYFVYQKPVLRAERPTVFLAWAVWISLVASLPVLPGLPERVAAAPLEPTLAGVYLGVFPMALGYGCYTFGLSRLPASIATSFIYLQPPISVLIAWLWLGETPTGLIFAGGALALAGVALVTRYGVGGRR</sequence>
<feature type="transmembrane region" description="Helical" evidence="1">
    <location>
        <begin position="132"/>
        <end position="149"/>
    </location>
</feature>
<dbReference type="Pfam" id="PF00892">
    <property type="entry name" value="EamA"/>
    <property type="match status" value="2"/>
</dbReference>
<dbReference type="InterPro" id="IPR037185">
    <property type="entry name" value="EmrE-like"/>
</dbReference>
<keyword evidence="1" id="KW-1133">Transmembrane helix</keyword>
<feature type="domain" description="EamA" evidence="2">
    <location>
        <begin position="15"/>
        <end position="147"/>
    </location>
</feature>